<feature type="compositionally biased region" description="Low complexity" evidence="1">
    <location>
        <begin position="38"/>
        <end position="51"/>
    </location>
</feature>
<feature type="region of interest" description="Disordered" evidence="1">
    <location>
        <begin position="1"/>
        <end position="74"/>
    </location>
</feature>
<dbReference type="Proteomes" id="UP001157125">
    <property type="component" value="Unassembled WGS sequence"/>
</dbReference>
<proteinExistence type="predicted"/>
<sequence length="74" mass="7252">MPPFPTCDVTSPPPECRRRLDLGTGSGQRDGAPERGATRGSGAAVGGSVAAQPEGVHSSSPVGAPGATGIDLIL</sequence>
<organism evidence="2 3">
    <name type="scientific">Demequina litorisediminis</name>
    <dbReference type="NCBI Taxonomy" id="1849022"/>
    <lineage>
        <taxon>Bacteria</taxon>
        <taxon>Bacillati</taxon>
        <taxon>Actinomycetota</taxon>
        <taxon>Actinomycetes</taxon>
        <taxon>Micrococcales</taxon>
        <taxon>Demequinaceae</taxon>
        <taxon>Demequina</taxon>
    </lineage>
</organism>
<keyword evidence="3" id="KW-1185">Reference proteome</keyword>
<evidence type="ECO:0000313" key="3">
    <source>
        <dbReference type="Proteomes" id="UP001157125"/>
    </source>
</evidence>
<protein>
    <submittedName>
        <fullName evidence="2">Uncharacterized protein</fullName>
    </submittedName>
</protein>
<gene>
    <name evidence="2" type="ORF">GCM10025876_18580</name>
</gene>
<evidence type="ECO:0000256" key="1">
    <source>
        <dbReference type="SAM" id="MobiDB-lite"/>
    </source>
</evidence>
<reference evidence="3" key="1">
    <citation type="journal article" date="2019" name="Int. J. Syst. Evol. Microbiol.">
        <title>The Global Catalogue of Microorganisms (GCM) 10K type strain sequencing project: providing services to taxonomists for standard genome sequencing and annotation.</title>
        <authorList>
            <consortium name="The Broad Institute Genomics Platform"/>
            <consortium name="The Broad Institute Genome Sequencing Center for Infectious Disease"/>
            <person name="Wu L."/>
            <person name="Ma J."/>
        </authorList>
    </citation>
    <scope>NUCLEOTIDE SEQUENCE [LARGE SCALE GENOMIC DNA]</scope>
    <source>
        <strain evidence="3">NBRC 112299</strain>
    </source>
</reference>
<evidence type="ECO:0000313" key="2">
    <source>
        <dbReference type="EMBL" id="GMA35654.1"/>
    </source>
</evidence>
<comment type="caution">
    <text evidence="2">The sequence shown here is derived from an EMBL/GenBank/DDBJ whole genome shotgun (WGS) entry which is preliminary data.</text>
</comment>
<accession>A0ABQ6IFZ5</accession>
<name>A0ABQ6IFZ5_9MICO</name>
<dbReference type="EMBL" id="BSUN01000001">
    <property type="protein sequence ID" value="GMA35654.1"/>
    <property type="molecule type" value="Genomic_DNA"/>
</dbReference>